<proteinExistence type="predicted"/>
<sequence length="442" mass="50287">SVSDQDNLRQWNRFQTIYAWRIHRLIINDTKGFWSLLDTLASTGLWKGPLFPCLKVLDIRNTVSHLPEHLSLIVNPNVTKFVLHSPPLSNEEYLVDFVRQIPRLMRRLRHVEIHIAPPISPQLSEAFADMSRALGASLERLFIPTLLDQITAIAFHPNLKSLCQTLDLDTHGPTNDIPIHHTPVIPVLPSNTNSFPSLTQLSLMCSVVSVIQLLEQPGFPLRLTRLTIKSPSDTQSELPTAIRRLMTGVATKCAGIRYFSLEYSMDQTYHTEPSNGMITFDDLAPLSRCTEMRQFSIYTHLFPLSINDEEFASLVSAWPDLSALHLNPDPLVVCNEELWPRQRKALTWRSILSLARYVPAVKVVLLLLDPSGVPSLEEIECQAVIKGSRRPKLLNLSYLNAGFLYDPLSLHIEEKSERGVLLREFLRRMVPMSCLRDHRNVF</sequence>
<evidence type="ECO:0000313" key="2">
    <source>
        <dbReference type="Proteomes" id="UP001465976"/>
    </source>
</evidence>
<protein>
    <recommendedName>
        <fullName evidence="3">F-box domain-containing protein</fullName>
    </recommendedName>
</protein>
<accession>A0ABR3FJI4</accession>
<reference evidence="1 2" key="1">
    <citation type="submission" date="2024-02" db="EMBL/GenBank/DDBJ databases">
        <title>A draft genome for the cacao thread blight pathogen Marasmius crinis-equi.</title>
        <authorList>
            <person name="Cohen S.P."/>
            <person name="Baruah I.K."/>
            <person name="Amoako-Attah I."/>
            <person name="Bukari Y."/>
            <person name="Meinhardt L.W."/>
            <person name="Bailey B.A."/>
        </authorList>
    </citation>
    <scope>NUCLEOTIDE SEQUENCE [LARGE SCALE GENOMIC DNA]</scope>
    <source>
        <strain evidence="1 2">GH-76</strain>
    </source>
</reference>
<dbReference type="EMBL" id="JBAHYK010000314">
    <property type="protein sequence ID" value="KAL0575339.1"/>
    <property type="molecule type" value="Genomic_DNA"/>
</dbReference>
<evidence type="ECO:0008006" key="3">
    <source>
        <dbReference type="Google" id="ProtNLM"/>
    </source>
</evidence>
<keyword evidence="2" id="KW-1185">Reference proteome</keyword>
<evidence type="ECO:0000313" key="1">
    <source>
        <dbReference type="EMBL" id="KAL0575339.1"/>
    </source>
</evidence>
<name>A0ABR3FJI4_9AGAR</name>
<comment type="caution">
    <text evidence="1">The sequence shown here is derived from an EMBL/GenBank/DDBJ whole genome shotgun (WGS) entry which is preliminary data.</text>
</comment>
<dbReference type="Gene3D" id="3.80.10.10">
    <property type="entry name" value="Ribonuclease Inhibitor"/>
    <property type="match status" value="1"/>
</dbReference>
<organism evidence="1 2">
    <name type="scientific">Marasmius crinis-equi</name>
    <dbReference type="NCBI Taxonomy" id="585013"/>
    <lineage>
        <taxon>Eukaryota</taxon>
        <taxon>Fungi</taxon>
        <taxon>Dikarya</taxon>
        <taxon>Basidiomycota</taxon>
        <taxon>Agaricomycotina</taxon>
        <taxon>Agaricomycetes</taxon>
        <taxon>Agaricomycetidae</taxon>
        <taxon>Agaricales</taxon>
        <taxon>Marasmiineae</taxon>
        <taxon>Marasmiaceae</taxon>
        <taxon>Marasmius</taxon>
    </lineage>
</organism>
<feature type="non-terminal residue" evidence="1">
    <location>
        <position position="1"/>
    </location>
</feature>
<dbReference type="InterPro" id="IPR032675">
    <property type="entry name" value="LRR_dom_sf"/>
</dbReference>
<gene>
    <name evidence="1" type="ORF">V5O48_006641</name>
</gene>
<dbReference type="Proteomes" id="UP001465976">
    <property type="component" value="Unassembled WGS sequence"/>
</dbReference>